<evidence type="ECO:0000313" key="2">
    <source>
        <dbReference type="Proteomes" id="UP000256686"/>
    </source>
</evidence>
<dbReference type="EMBL" id="QNVT01000003">
    <property type="protein sequence ID" value="REC63561.1"/>
    <property type="molecule type" value="Genomic_DNA"/>
</dbReference>
<keyword evidence="2" id="KW-1185">Reference proteome</keyword>
<reference evidence="2" key="1">
    <citation type="submission" date="2018-06" db="EMBL/GenBank/DDBJ databases">
        <authorList>
            <person name="Lum Nde A."/>
            <person name="Hugo C."/>
        </authorList>
    </citation>
    <scope>NUCLEOTIDE SEQUENCE [LARGE SCALE GENOMIC DNA]</scope>
    <source>
        <strain evidence="2">1_F178</strain>
    </source>
</reference>
<gene>
    <name evidence="1" type="ORF">DRF65_05575</name>
</gene>
<proteinExistence type="predicted"/>
<evidence type="ECO:0000313" key="1">
    <source>
        <dbReference type="EMBL" id="REC63561.1"/>
    </source>
</evidence>
<comment type="caution">
    <text evidence="1">The sequence shown here is derived from an EMBL/GenBank/DDBJ whole genome shotgun (WGS) entry which is preliminary data.</text>
</comment>
<name>A0A3D9CDH9_9FLAO</name>
<protein>
    <submittedName>
        <fullName evidence="1">Uncharacterized protein</fullName>
    </submittedName>
</protein>
<dbReference type="Proteomes" id="UP000256686">
    <property type="component" value="Unassembled WGS sequence"/>
</dbReference>
<dbReference type="RefSeq" id="WP_115969571.1">
    <property type="nucleotide sequence ID" value="NZ_QNVT01000003.1"/>
</dbReference>
<sequence>MKKLINIKALLALGAILLNPIWIFSEIGIHTPNPQGVFNVDAGKNNNSLDEPTAIQQLDDFVVNASGNVGIGTTVPSKKLEIVTGGTDIAPVPGIKLNDGYQKPDYVLTSDADGVGIWKAPAVLMKQLSLSGTSTLAENIPVSKYAGVYVDLPLGRWAINLVVAMTFSNADAAYSIGNHFVRFRVEDDTNDHGVVGTDVSKDAVEPRLASASFGLS</sequence>
<accession>A0A3D9CDH9</accession>
<organism evidence="1 2">
    <name type="scientific">Chryseobacterium pennae</name>
    <dbReference type="NCBI Taxonomy" id="2258962"/>
    <lineage>
        <taxon>Bacteria</taxon>
        <taxon>Pseudomonadati</taxon>
        <taxon>Bacteroidota</taxon>
        <taxon>Flavobacteriia</taxon>
        <taxon>Flavobacteriales</taxon>
        <taxon>Weeksellaceae</taxon>
        <taxon>Chryseobacterium group</taxon>
        <taxon>Chryseobacterium</taxon>
    </lineage>
</organism>
<dbReference type="AlphaFoldDB" id="A0A3D9CDH9"/>